<keyword evidence="10 13" id="KW-0503">Monooxygenase</keyword>
<evidence type="ECO:0000256" key="1">
    <source>
        <dbReference type="ARBA" id="ARBA00001971"/>
    </source>
</evidence>
<evidence type="ECO:0000256" key="13">
    <source>
        <dbReference type="RuleBase" id="RU000461"/>
    </source>
</evidence>
<comment type="similarity">
    <text evidence="3 13">Belongs to the cytochrome P450 family.</text>
</comment>
<dbReference type="PRINTS" id="PR00385">
    <property type="entry name" value="P450"/>
</dbReference>
<name>A0AAV2FXL3_9ROSI</name>
<evidence type="ECO:0000256" key="4">
    <source>
        <dbReference type="ARBA" id="ARBA00022617"/>
    </source>
</evidence>
<dbReference type="Pfam" id="PF00067">
    <property type="entry name" value="p450"/>
    <property type="match status" value="1"/>
</dbReference>
<evidence type="ECO:0008006" key="17">
    <source>
        <dbReference type="Google" id="ProtNLM"/>
    </source>
</evidence>
<evidence type="ECO:0000256" key="6">
    <source>
        <dbReference type="ARBA" id="ARBA00022723"/>
    </source>
</evidence>
<evidence type="ECO:0000256" key="3">
    <source>
        <dbReference type="ARBA" id="ARBA00010617"/>
    </source>
</evidence>
<dbReference type="PRINTS" id="PR00463">
    <property type="entry name" value="EP450I"/>
</dbReference>
<comment type="cofactor">
    <cofactor evidence="1 12">
        <name>heme</name>
        <dbReference type="ChEBI" id="CHEBI:30413"/>
    </cofactor>
</comment>
<proteinExistence type="inferred from homology"/>
<comment type="subcellular location">
    <subcellularLocation>
        <location evidence="2">Membrane</location>
    </subcellularLocation>
</comment>
<dbReference type="SUPFAM" id="SSF48264">
    <property type="entry name" value="Cytochrome P450"/>
    <property type="match status" value="1"/>
</dbReference>
<evidence type="ECO:0000256" key="2">
    <source>
        <dbReference type="ARBA" id="ARBA00004370"/>
    </source>
</evidence>
<dbReference type="PANTHER" id="PTHR47947:SF26">
    <property type="entry name" value="CYTOCHROME P450"/>
    <property type="match status" value="1"/>
</dbReference>
<dbReference type="GO" id="GO:0020037">
    <property type="term" value="F:heme binding"/>
    <property type="evidence" value="ECO:0007669"/>
    <property type="project" value="InterPro"/>
</dbReference>
<sequence>MEQTYILLVVYSTILIITLLVMKLLSPRPSTSKPLNPPPSPPSSLPVVGHLHHLLLNNNKQPIHRTLQSISAAHGKILLLRLGSRRILLLSSPSAVEECFTRNDIAFSSRPLEMASTKHFHYRHTTILAAPYGDLWRSLRRFMTLELFSSPAVAKFAAVREAEVRSWLFRIAECCGGGEGDVGKVVEMKARIVELMFNETATMTVGEWFYGEAAMGEFEESVRPGIELSGVFNPADFFPVLRRWVDVFGIERKMAGLMGKVDGFFQGLVDGHRKWNRHGEKNKKVVVMDEILALQQRQPEVFTDEIIKGILLVLLTAGTETSATTLEWAMALLLNHPQSMAKLRAEIDANVGRDRLLNEQDVPRLHYLQHVISETLRLYPAVPLLTLRESSADCTVAGYDVPKGTILLINAWAIHRDPEVWENPTEFVPERFATAAESGGGDEQQAGGGGGGGWKLIPFGGGRRRCPGAVLANREIGLALGSLVQLFDWERVGGDEIDMTETLGVTMPRSSPLHLLCKPREFAMKLLSQSSSNAGLVT</sequence>
<keyword evidence="7 14" id="KW-1133">Transmembrane helix</keyword>
<keyword evidence="11 14" id="KW-0472">Membrane</keyword>
<keyword evidence="9 12" id="KW-0408">Iron</keyword>
<dbReference type="PANTHER" id="PTHR47947">
    <property type="entry name" value="CYTOCHROME P450 82C3-RELATED"/>
    <property type="match status" value="1"/>
</dbReference>
<evidence type="ECO:0000256" key="11">
    <source>
        <dbReference type="ARBA" id="ARBA00023136"/>
    </source>
</evidence>
<feature type="transmembrane region" description="Helical" evidence="14">
    <location>
        <begin position="6"/>
        <end position="25"/>
    </location>
</feature>
<dbReference type="FunFam" id="1.10.630.10:FF:000026">
    <property type="entry name" value="Cytochrome P450 82C4"/>
    <property type="match status" value="1"/>
</dbReference>
<gene>
    <name evidence="15" type="ORF">LTRI10_LOCUS43013</name>
</gene>
<evidence type="ECO:0000313" key="16">
    <source>
        <dbReference type="Proteomes" id="UP001497516"/>
    </source>
</evidence>
<dbReference type="GO" id="GO:0005506">
    <property type="term" value="F:iron ion binding"/>
    <property type="evidence" value="ECO:0007669"/>
    <property type="project" value="InterPro"/>
</dbReference>
<evidence type="ECO:0000256" key="8">
    <source>
        <dbReference type="ARBA" id="ARBA00023002"/>
    </source>
</evidence>
<dbReference type="Proteomes" id="UP001497516">
    <property type="component" value="Chromosome 7"/>
</dbReference>
<dbReference type="AlphaFoldDB" id="A0AAV2FXL3"/>
<evidence type="ECO:0000256" key="9">
    <source>
        <dbReference type="ARBA" id="ARBA00023004"/>
    </source>
</evidence>
<dbReference type="InterPro" id="IPR036396">
    <property type="entry name" value="Cyt_P450_sf"/>
</dbReference>
<keyword evidence="4 12" id="KW-0349">Heme</keyword>
<protein>
    <recommendedName>
        <fullName evidence="17">Cytochrome P450</fullName>
    </recommendedName>
</protein>
<dbReference type="PROSITE" id="PS00086">
    <property type="entry name" value="CYTOCHROME_P450"/>
    <property type="match status" value="1"/>
</dbReference>
<evidence type="ECO:0000256" key="5">
    <source>
        <dbReference type="ARBA" id="ARBA00022692"/>
    </source>
</evidence>
<evidence type="ECO:0000256" key="7">
    <source>
        <dbReference type="ARBA" id="ARBA00022989"/>
    </source>
</evidence>
<evidence type="ECO:0000256" key="10">
    <source>
        <dbReference type="ARBA" id="ARBA00023033"/>
    </source>
</evidence>
<feature type="binding site" description="axial binding residue" evidence="12">
    <location>
        <position position="466"/>
    </location>
    <ligand>
        <name>heme</name>
        <dbReference type="ChEBI" id="CHEBI:30413"/>
    </ligand>
    <ligandPart>
        <name>Fe</name>
        <dbReference type="ChEBI" id="CHEBI:18248"/>
    </ligandPart>
</feature>
<dbReference type="GO" id="GO:0016705">
    <property type="term" value="F:oxidoreductase activity, acting on paired donors, with incorporation or reduction of molecular oxygen"/>
    <property type="evidence" value="ECO:0007669"/>
    <property type="project" value="InterPro"/>
</dbReference>
<keyword evidence="5 14" id="KW-0812">Transmembrane</keyword>
<dbReference type="GO" id="GO:0016020">
    <property type="term" value="C:membrane"/>
    <property type="evidence" value="ECO:0007669"/>
    <property type="project" value="UniProtKB-SubCell"/>
</dbReference>
<evidence type="ECO:0000256" key="14">
    <source>
        <dbReference type="SAM" id="Phobius"/>
    </source>
</evidence>
<keyword evidence="6 12" id="KW-0479">Metal-binding</keyword>
<reference evidence="15 16" key="1">
    <citation type="submission" date="2024-04" db="EMBL/GenBank/DDBJ databases">
        <authorList>
            <person name="Fracassetti M."/>
        </authorList>
    </citation>
    <scope>NUCLEOTIDE SEQUENCE [LARGE SCALE GENOMIC DNA]</scope>
</reference>
<evidence type="ECO:0000256" key="12">
    <source>
        <dbReference type="PIRSR" id="PIRSR602401-1"/>
    </source>
</evidence>
<organism evidence="15 16">
    <name type="scientific">Linum trigynum</name>
    <dbReference type="NCBI Taxonomy" id="586398"/>
    <lineage>
        <taxon>Eukaryota</taxon>
        <taxon>Viridiplantae</taxon>
        <taxon>Streptophyta</taxon>
        <taxon>Embryophyta</taxon>
        <taxon>Tracheophyta</taxon>
        <taxon>Spermatophyta</taxon>
        <taxon>Magnoliopsida</taxon>
        <taxon>eudicotyledons</taxon>
        <taxon>Gunneridae</taxon>
        <taxon>Pentapetalae</taxon>
        <taxon>rosids</taxon>
        <taxon>fabids</taxon>
        <taxon>Malpighiales</taxon>
        <taxon>Linaceae</taxon>
        <taxon>Linum</taxon>
    </lineage>
</organism>
<dbReference type="InterPro" id="IPR001128">
    <property type="entry name" value="Cyt_P450"/>
</dbReference>
<accession>A0AAV2FXL3</accession>
<dbReference type="InterPro" id="IPR002401">
    <property type="entry name" value="Cyt_P450_E_grp-I"/>
</dbReference>
<evidence type="ECO:0000313" key="15">
    <source>
        <dbReference type="EMBL" id="CAL1403051.1"/>
    </source>
</evidence>
<dbReference type="EMBL" id="OZ034820">
    <property type="protein sequence ID" value="CAL1403051.1"/>
    <property type="molecule type" value="Genomic_DNA"/>
</dbReference>
<keyword evidence="16" id="KW-1185">Reference proteome</keyword>
<dbReference type="Gene3D" id="1.10.630.10">
    <property type="entry name" value="Cytochrome P450"/>
    <property type="match status" value="1"/>
</dbReference>
<dbReference type="InterPro" id="IPR050651">
    <property type="entry name" value="Plant_Cytochrome_P450_Monoox"/>
</dbReference>
<keyword evidence="8 13" id="KW-0560">Oxidoreductase</keyword>
<dbReference type="InterPro" id="IPR017972">
    <property type="entry name" value="Cyt_P450_CS"/>
</dbReference>
<dbReference type="GO" id="GO:0004497">
    <property type="term" value="F:monooxygenase activity"/>
    <property type="evidence" value="ECO:0007669"/>
    <property type="project" value="UniProtKB-KW"/>
</dbReference>